<name>A0AAW2ZIK8_9EUKA</name>
<gene>
    <name evidence="1" type="ORF">AKO1_011562</name>
</gene>
<organism evidence="1 2">
    <name type="scientific">Acrasis kona</name>
    <dbReference type="NCBI Taxonomy" id="1008807"/>
    <lineage>
        <taxon>Eukaryota</taxon>
        <taxon>Discoba</taxon>
        <taxon>Heterolobosea</taxon>
        <taxon>Tetramitia</taxon>
        <taxon>Eutetramitia</taxon>
        <taxon>Acrasidae</taxon>
        <taxon>Acrasis</taxon>
    </lineage>
</organism>
<accession>A0AAW2ZIK8</accession>
<proteinExistence type="predicted"/>
<comment type="caution">
    <text evidence="1">The sequence shown here is derived from an EMBL/GenBank/DDBJ whole genome shotgun (WGS) entry which is preliminary data.</text>
</comment>
<evidence type="ECO:0000313" key="1">
    <source>
        <dbReference type="EMBL" id="KAL0489722.1"/>
    </source>
</evidence>
<sequence length="335" mass="38354">MSFLPQQESSPVVIVYHYPCPDGAFAALAAHLYFNKIESQEQEVSFVPQPVYQTLDVNNPVFKSNTHVYMVDYFCGKAVLDALCSKVHHVMMLDHHKTAWEDIESLVQENKVPHNFQYKFEKSMSGATVAYQFFDQKLHTTQGVHLIEDEEQRNYIQDNDIWTKALPRTEGFQRGLELLELEYSTLKNDKIFETLLSLDVSELQDKGDKQLETDDRIINQRLDQSFKIVLGGSENKEKFGEALAVHIPSEERILLSKIGNRLSIKSRQQGLRGAAAVICEEPNMKDWETKYKISLRSLDQEDISIIAKTFGGGGHLNAASFILDRKTFNDEWTCK</sequence>
<evidence type="ECO:0008006" key="3">
    <source>
        <dbReference type="Google" id="ProtNLM"/>
    </source>
</evidence>
<evidence type="ECO:0000313" key="2">
    <source>
        <dbReference type="Proteomes" id="UP001431209"/>
    </source>
</evidence>
<dbReference type="SUPFAM" id="SSF64182">
    <property type="entry name" value="DHH phosphoesterases"/>
    <property type="match status" value="1"/>
</dbReference>
<dbReference type="PANTHER" id="PTHR46922">
    <property type="entry name" value="DHHA1 DOMAIN PROTEIN"/>
    <property type="match status" value="1"/>
</dbReference>
<dbReference type="Gene3D" id="3.10.310.30">
    <property type="match status" value="1"/>
</dbReference>
<dbReference type="PANTHER" id="PTHR46922:SF4">
    <property type="entry name" value="DHHA1 DOMAIN PROTEIN"/>
    <property type="match status" value="1"/>
</dbReference>
<keyword evidence="2" id="KW-1185">Reference proteome</keyword>
<dbReference type="AlphaFoldDB" id="A0AAW2ZIK8"/>
<dbReference type="InterPro" id="IPR038763">
    <property type="entry name" value="DHH_sf"/>
</dbReference>
<dbReference type="EMBL" id="JAOPGA020001597">
    <property type="protein sequence ID" value="KAL0489722.1"/>
    <property type="molecule type" value="Genomic_DNA"/>
</dbReference>
<dbReference type="Proteomes" id="UP001431209">
    <property type="component" value="Unassembled WGS sequence"/>
</dbReference>
<reference evidence="1 2" key="1">
    <citation type="submission" date="2024-03" db="EMBL/GenBank/DDBJ databases">
        <title>The Acrasis kona genome and developmental transcriptomes reveal deep origins of eukaryotic multicellular pathways.</title>
        <authorList>
            <person name="Sheikh S."/>
            <person name="Fu C.-J."/>
            <person name="Brown M.W."/>
            <person name="Baldauf S.L."/>
        </authorList>
    </citation>
    <scope>NUCLEOTIDE SEQUENCE [LARGE SCALE GENOMIC DNA]</scope>
    <source>
        <strain evidence="1 2">ATCC MYA-3509</strain>
    </source>
</reference>
<protein>
    <recommendedName>
        <fullName evidence="3">DHHA1 domain-containing protein</fullName>
    </recommendedName>
</protein>